<dbReference type="AlphaFoldDB" id="A0A507R5C0"/>
<keyword evidence="5" id="KW-0469">Meiosis</keyword>
<protein>
    <submittedName>
        <fullName evidence="8">DNA binding protein</fullName>
    </submittedName>
</protein>
<comment type="caution">
    <text evidence="8">The sequence shown here is derived from an EMBL/GenBank/DDBJ whole genome shotgun (WGS) entry which is preliminary data.</text>
</comment>
<keyword evidence="4" id="KW-0539">Nucleus</keyword>
<keyword evidence="3" id="KW-0158">Chromosome</keyword>
<feature type="region of interest" description="Disordered" evidence="6">
    <location>
        <begin position="597"/>
        <end position="709"/>
    </location>
</feature>
<evidence type="ECO:0000256" key="1">
    <source>
        <dbReference type="ARBA" id="ARBA00004123"/>
    </source>
</evidence>
<dbReference type="STRING" id="5098.A0A507R5C0"/>
<dbReference type="Proteomes" id="UP000319663">
    <property type="component" value="Unassembled WGS sequence"/>
</dbReference>
<proteinExistence type="predicted"/>
<dbReference type="PANTHER" id="PTHR48225:SF7">
    <property type="entry name" value="MEIOSIS-SPECIFIC PROTEIN HOP1"/>
    <property type="match status" value="1"/>
</dbReference>
<dbReference type="EMBL" id="VIFY01000012">
    <property type="protein sequence ID" value="TQB76114.1"/>
    <property type="molecule type" value="Genomic_DNA"/>
</dbReference>
<evidence type="ECO:0000259" key="7">
    <source>
        <dbReference type="PROSITE" id="PS50815"/>
    </source>
</evidence>
<feature type="domain" description="HORMA" evidence="7">
    <location>
        <begin position="58"/>
        <end position="305"/>
    </location>
</feature>
<organism evidence="8 9">
    <name type="scientific">Monascus purpureus</name>
    <name type="common">Red mold</name>
    <name type="synonym">Monascus anka</name>
    <dbReference type="NCBI Taxonomy" id="5098"/>
    <lineage>
        <taxon>Eukaryota</taxon>
        <taxon>Fungi</taxon>
        <taxon>Dikarya</taxon>
        <taxon>Ascomycota</taxon>
        <taxon>Pezizomycotina</taxon>
        <taxon>Eurotiomycetes</taxon>
        <taxon>Eurotiomycetidae</taxon>
        <taxon>Eurotiales</taxon>
        <taxon>Aspergillaceae</taxon>
        <taxon>Monascus</taxon>
    </lineage>
</organism>
<evidence type="ECO:0000256" key="5">
    <source>
        <dbReference type="ARBA" id="ARBA00023254"/>
    </source>
</evidence>
<evidence type="ECO:0000256" key="2">
    <source>
        <dbReference type="ARBA" id="ARBA00004286"/>
    </source>
</evidence>
<dbReference type="GO" id="GO:0007130">
    <property type="term" value="P:synaptonemal complex assembly"/>
    <property type="evidence" value="ECO:0007669"/>
    <property type="project" value="TreeGrafter"/>
</dbReference>
<reference evidence="8 9" key="1">
    <citation type="submission" date="2019-06" db="EMBL/GenBank/DDBJ databases">
        <title>Wine fermentation using esterase from Monascus purpureus.</title>
        <authorList>
            <person name="Geng C."/>
            <person name="Zhang Y."/>
        </authorList>
    </citation>
    <scope>NUCLEOTIDE SEQUENCE [LARGE SCALE GENOMIC DNA]</scope>
    <source>
        <strain evidence="8">HQ1</strain>
    </source>
</reference>
<feature type="compositionally biased region" description="Low complexity" evidence="6">
    <location>
        <begin position="613"/>
        <end position="626"/>
    </location>
</feature>
<evidence type="ECO:0000313" key="9">
    <source>
        <dbReference type="Proteomes" id="UP000319663"/>
    </source>
</evidence>
<name>A0A507R5C0_MONPU</name>
<dbReference type="InterPro" id="IPR036570">
    <property type="entry name" value="HORMA_dom_sf"/>
</dbReference>
<evidence type="ECO:0000256" key="3">
    <source>
        <dbReference type="ARBA" id="ARBA00022454"/>
    </source>
</evidence>
<evidence type="ECO:0000256" key="6">
    <source>
        <dbReference type="SAM" id="MobiDB-lite"/>
    </source>
</evidence>
<dbReference type="Gene3D" id="3.30.900.10">
    <property type="entry name" value="HORMA domain"/>
    <property type="match status" value="1"/>
</dbReference>
<feature type="compositionally biased region" description="Polar residues" evidence="6">
    <location>
        <begin position="663"/>
        <end position="676"/>
    </location>
</feature>
<dbReference type="PANTHER" id="PTHR48225">
    <property type="entry name" value="HORMA DOMAIN-CONTAINING PROTEIN 1"/>
    <property type="match status" value="1"/>
</dbReference>
<feature type="compositionally biased region" description="Polar residues" evidence="6">
    <location>
        <begin position="641"/>
        <end position="651"/>
    </location>
</feature>
<dbReference type="InterPro" id="IPR051294">
    <property type="entry name" value="HORMA_MeioticProgression"/>
</dbReference>
<evidence type="ECO:0000313" key="8">
    <source>
        <dbReference type="EMBL" id="TQB76114.1"/>
    </source>
</evidence>
<dbReference type="InterPro" id="IPR003511">
    <property type="entry name" value="HORMA_dom"/>
</dbReference>
<feature type="region of interest" description="Disordered" evidence="6">
    <location>
        <begin position="343"/>
        <end position="376"/>
    </location>
</feature>
<sequence>MVRVKFTAPVQAVQLQPKSSTRPLVSNVPISVDKETCRETVEQIPQLALQESLAQRQQQSLEMVQIMLHVSFGTLFYLREFLPLSCFDDRDLKQAQRERRFSYREFIHGRPGSENAGADAEHSFGQGKRSQPLKVLVRNSDPKADTILDLLEHGIFDALKRNVLEAVQLTVLVDKDMPTNVLESYTFTFKYTGGPGDMSSRLESLSLHPVGCVADMKTAQSARMGLEMIVRRLITLSAFLPNLPNKRNLGIHLFYTENCPPDYEPPGFSVAADHTIKYPLNNNWMKESQSCGIMDSGYHTVGLKVTSLKWTGPDPGSSELQPEIPPQIEYKDAVPRERDIGFTQEDNMQADLRSEQTGASFEERTQTTQTQERQDISAKQRLQEMIPAASPSQDSDLIPTQPFNANSISTNKGRASQDKAQRMVLSLSKAAEIKQYLCSQKSGFSGSADGSEQGPVKCQCGWDGEEPAMMTTLVLLRRALVIILDEGYPSTVSAFTQKLHCNGHTVIQVTDLLRKQGFLQPTPGYKSKGFLRKGLPKFNIPQSEDVRRRMEREILDPMAKIRHHYDQDTAENMIESSERDNSQQKEYMAKMDVEVSKVLPTRDTGNDNDDQETLGSGDELLELGSSNASLKRRLSRDELADSSQYSSNVSKGESRAGKALGGSQATKPGELSQSPKQIGIRRSPRKRRKISNYAQLIDVGMATSDEDGI</sequence>
<comment type="subcellular location">
    <subcellularLocation>
        <location evidence="2">Chromosome</location>
    </subcellularLocation>
    <subcellularLocation>
        <location evidence="1">Nucleus</location>
    </subcellularLocation>
</comment>
<evidence type="ECO:0000256" key="4">
    <source>
        <dbReference type="ARBA" id="ARBA00023242"/>
    </source>
</evidence>
<accession>A0A507R5C0</accession>
<dbReference type="GO" id="GO:0051598">
    <property type="term" value="P:meiotic recombination checkpoint signaling"/>
    <property type="evidence" value="ECO:0007669"/>
    <property type="project" value="TreeGrafter"/>
</dbReference>
<dbReference type="PROSITE" id="PS50815">
    <property type="entry name" value="HORMA"/>
    <property type="match status" value="1"/>
</dbReference>
<feature type="region of interest" description="Disordered" evidence="6">
    <location>
        <begin position="564"/>
        <end position="583"/>
    </location>
</feature>
<dbReference type="Pfam" id="PF02301">
    <property type="entry name" value="HORMA"/>
    <property type="match status" value="1"/>
</dbReference>
<dbReference type="SUPFAM" id="SSF56019">
    <property type="entry name" value="The spindle assembly checkpoint protein mad2"/>
    <property type="match status" value="1"/>
</dbReference>
<dbReference type="GO" id="GO:0005634">
    <property type="term" value="C:nucleus"/>
    <property type="evidence" value="ECO:0007669"/>
    <property type="project" value="UniProtKB-SubCell"/>
</dbReference>
<gene>
    <name evidence="8" type="primary">HOP1</name>
    <name evidence="8" type="ORF">MPDQ_000878</name>
</gene>
<keyword evidence="9" id="KW-1185">Reference proteome</keyword>
<dbReference type="GO" id="GO:0005694">
    <property type="term" value="C:chromosome"/>
    <property type="evidence" value="ECO:0007669"/>
    <property type="project" value="UniProtKB-SubCell"/>
</dbReference>